<feature type="signal peptide" evidence="2">
    <location>
        <begin position="1"/>
        <end position="21"/>
    </location>
</feature>
<accession>A0A0G4EC67</accession>
<feature type="region of interest" description="Disordered" evidence="1">
    <location>
        <begin position="224"/>
        <end position="305"/>
    </location>
</feature>
<dbReference type="EMBL" id="CDMY01000123">
    <property type="protein sequence ID" value="CEL92934.1"/>
    <property type="molecule type" value="Genomic_DNA"/>
</dbReference>
<dbReference type="Proteomes" id="UP000041254">
    <property type="component" value="Unassembled WGS sequence"/>
</dbReference>
<feature type="compositionally biased region" description="Pro residues" evidence="1">
    <location>
        <begin position="293"/>
        <end position="305"/>
    </location>
</feature>
<feature type="chain" id="PRO_5005187129" description="Saposin B-type domain-containing protein" evidence="2">
    <location>
        <begin position="22"/>
        <end position="364"/>
    </location>
</feature>
<proteinExistence type="predicted"/>
<evidence type="ECO:0000313" key="4">
    <source>
        <dbReference type="Proteomes" id="UP000041254"/>
    </source>
</evidence>
<evidence type="ECO:0000313" key="3">
    <source>
        <dbReference type="EMBL" id="CEL92934.1"/>
    </source>
</evidence>
<dbReference type="VEuPathDB" id="CryptoDB:Vbra_11157"/>
<protein>
    <recommendedName>
        <fullName evidence="5">Saposin B-type domain-containing protein</fullName>
    </recommendedName>
</protein>
<feature type="compositionally biased region" description="Polar residues" evidence="1">
    <location>
        <begin position="254"/>
        <end position="263"/>
    </location>
</feature>
<evidence type="ECO:0008006" key="5">
    <source>
        <dbReference type="Google" id="ProtNLM"/>
    </source>
</evidence>
<reference evidence="3 4" key="1">
    <citation type="submission" date="2014-11" db="EMBL/GenBank/DDBJ databases">
        <authorList>
            <person name="Zhu J."/>
            <person name="Qi W."/>
            <person name="Song R."/>
        </authorList>
    </citation>
    <scope>NUCLEOTIDE SEQUENCE [LARGE SCALE GENOMIC DNA]</scope>
</reference>
<keyword evidence="2" id="KW-0732">Signal</keyword>
<evidence type="ECO:0000256" key="2">
    <source>
        <dbReference type="SAM" id="SignalP"/>
    </source>
</evidence>
<sequence>MQIWALLLSFVAFAQPQHGEAIFEFVPKHSYYQVCHDIMDRAAAKTNPGERIGEGTLKPICLNELKAAAERLQLSTAGMASELLDTCEELDGRVMEALQLGLMGNNNGTKFCGLLVEEESQKSGTPLLEYLSDRDVHAACQQSLFDASYPREEGKTQAEQLRDGLRYSCRPVMQDVLKTYGIGELSAEPICAEFSYNVDVALTGNEEIKDFKLFCEEGALTNSNETSKRRLPGVLSMTPPPPPTQAPSAERQPSPENNATNAADSGGHTTAVPPRVSEGHRPLDQWGTHRPTTAPPVPAPAASMKPPPEWLTNQEADFGNLHRWGKEVRRMHYMWWNADKLQTRDFLLPPFFGFRTNFFSYLQP</sequence>
<name>A0A0G4EC67_VITBC</name>
<gene>
    <name evidence="3" type="ORF">Vbra_11157</name>
</gene>
<dbReference type="AlphaFoldDB" id="A0A0G4EC67"/>
<dbReference type="InParanoid" id="A0A0G4EC67"/>
<keyword evidence="4" id="KW-1185">Reference proteome</keyword>
<evidence type="ECO:0000256" key="1">
    <source>
        <dbReference type="SAM" id="MobiDB-lite"/>
    </source>
</evidence>
<organism evidence="3 4">
    <name type="scientific">Vitrella brassicaformis (strain CCMP3155)</name>
    <dbReference type="NCBI Taxonomy" id="1169540"/>
    <lineage>
        <taxon>Eukaryota</taxon>
        <taxon>Sar</taxon>
        <taxon>Alveolata</taxon>
        <taxon>Colpodellida</taxon>
        <taxon>Vitrellaceae</taxon>
        <taxon>Vitrella</taxon>
    </lineage>
</organism>